<sequence length="179" mass="19666">MSQVPDGSVDVVLTSPPYLNAIDYLRGHRLSLVWLGYRMSELRSIRSNSIGAERSIDLDSVNKINSRIRKNMGELDELPARFLGMIDRYVNDVRCVLAETARVLKPEGSATFVVGNSCLRGVFVRNSGAVMAAAKAAGLATKSSHERELPAGSRYLPIMEDGALAKRMRTETILTFVHA</sequence>
<dbReference type="EC" id="2.1.1.113" evidence="2"/>
<evidence type="ECO:0000256" key="4">
    <source>
        <dbReference type="ARBA" id="ARBA00022679"/>
    </source>
</evidence>
<keyword evidence="9" id="KW-1185">Reference proteome</keyword>
<proteinExistence type="inferred from homology"/>
<dbReference type="PROSITE" id="PS00093">
    <property type="entry name" value="N4_MTASE"/>
    <property type="match status" value="1"/>
</dbReference>
<evidence type="ECO:0000256" key="7">
    <source>
        <dbReference type="ARBA" id="ARBA00049120"/>
    </source>
</evidence>
<protein>
    <recommendedName>
        <fullName evidence="2">site-specific DNA-methyltransferase (cytosine-N(4)-specific)</fullName>
        <ecNumber evidence="2">2.1.1.113</ecNumber>
    </recommendedName>
</protein>
<dbReference type="SUPFAM" id="SSF53335">
    <property type="entry name" value="S-adenosyl-L-methionine-dependent methyltransferases"/>
    <property type="match status" value="1"/>
</dbReference>
<dbReference type="GO" id="GO:0032259">
    <property type="term" value="P:methylation"/>
    <property type="evidence" value="ECO:0007669"/>
    <property type="project" value="UniProtKB-KW"/>
</dbReference>
<keyword evidence="5" id="KW-0949">S-adenosyl-L-methionine</keyword>
<dbReference type="OrthoDB" id="8901552at2"/>
<dbReference type="Proteomes" id="UP000403266">
    <property type="component" value="Unassembled WGS sequence"/>
</dbReference>
<dbReference type="RefSeq" id="WP_152718535.1">
    <property type="nucleotide sequence ID" value="NZ_VOSJ01000706.1"/>
</dbReference>
<dbReference type="InterPro" id="IPR017985">
    <property type="entry name" value="MeTrfase_CN4_CS"/>
</dbReference>
<dbReference type="AlphaFoldDB" id="A0A5N7MXD9"/>
<reference evidence="8 9" key="1">
    <citation type="journal article" date="2019" name="Syst. Appl. Microbiol.">
        <title>Microvirga tunisiensis sp. nov., a root nodule symbiotic bacterium isolated from Lupinus micranthus and L. luteus grown in Northern Tunisia.</title>
        <authorList>
            <person name="Msaddak A."/>
            <person name="Rejili M."/>
            <person name="Duran D."/>
            <person name="Mars M."/>
            <person name="Palacios J.M."/>
            <person name="Ruiz-Argueso T."/>
            <person name="Rey L."/>
            <person name="Imperial J."/>
        </authorList>
    </citation>
    <scope>NUCLEOTIDE SEQUENCE [LARGE SCALE GENOMIC DNA]</scope>
    <source>
        <strain evidence="8 9">Lmie10</strain>
    </source>
</reference>
<name>A0A5N7MXD9_9HYPH</name>
<keyword evidence="4" id="KW-0808">Transferase</keyword>
<evidence type="ECO:0000313" key="9">
    <source>
        <dbReference type="Proteomes" id="UP000403266"/>
    </source>
</evidence>
<organism evidence="8 9">
    <name type="scientific">Microvirga tunisiensis</name>
    <dbReference type="NCBI Taxonomy" id="2108360"/>
    <lineage>
        <taxon>Bacteria</taxon>
        <taxon>Pseudomonadati</taxon>
        <taxon>Pseudomonadota</taxon>
        <taxon>Alphaproteobacteria</taxon>
        <taxon>Hyphomicrobiales</taxon>
        <taxon>Methylobacteriaceae</taxon>
        <taxon>Microvirga</taxon>
    </lineage>
</organism>
<evidence type="ECO:0000256" key="3">
    <source>
        <dbReference type="ARBA" id="ARBA00022603"/>
    </source>
</evidence>
<keyword evidence="3" id="KW-0489">Methyltransferase</keyword>
<dbReference type="GO" id="GO:0009307">
    <property type="term" value="P:DNA restriction-modification system"/>
    <property type="evidence" value="ECO:0007669"/>
    <property type="project" value="UniProtKB-KW"/>
</dbReference>
<dbReference type="GO" id="GO:0015667">
    <property type="term" value="F:site-specific DNA-methyltransferase (cytosine-N4-specific) activity"/>
    <property type="evidence" value="ECO:0007669"/>
    <property type="project" value="UniProtKB-EC"/>
</dbReference>
<dbReference type="GO" id="GO:0003677">
    <property type="term" value="F:DNA binding"/>
    <property type="evidence" value="ECO:0007669"/>
    <property type="project" value="InterPro"/>
</dbReference>
<comment type="catalytic activity">
    <reaction evidence="7">
        <text>a 2'-deoxycytidine in DNA + S-adenosyl-L-methionine = an N(4)-methyl-2'-deoxycytidine in DNA + S-adenosyl-L-homocysteine + H(+)</text>
        <dbReference type="Rhea" id="RHEA:16857"/>
        <dbReference type="Rhea" id="RHEA-COMP:11369"/>
        <dbReference type="Rhea" id="RHEA-COMP:13674"/>
        <dbReference type="ChEBI" id="CHEBI:15378"/>
        <dbReference type="ChEBI" id="CHEBI:57856"/>
        <dbReference type="ChEBI" id="CHEBI:59789"/>
        <dbReference type="ChEBI" id="CHEBI:85452"/>
        <dbReference type="ChEBI" id="CHEBI:137933"/>
        <dbReference type="EC" id="2.1.1.113"/>
    </reaction>
</comment>
<accession>A0A5N7MXD9</accession>
<dbReference type="Gene3D" id="3.40.50.150">
    <property type="entry name" value="Vaccinia Virus protein VP39"/>
    <property type="match status" value="1"/>
</dbReference>
<dbReference type="EMBL" id="VOSK01000655">
    <property type="protein sequence ID" value="MPR31370.1"/>
    <property type="molecule type" value="Genomic_DNA"/>
</dbReference>
<evidence type="ECO:0000256" key="5">
    <source>
        <dbReference type="ARBA" id="ARBA00022691"/>
    </source>
</evidence>
<comment type="caution">
    <text evidence="8">The sequence shown here is derived from an EMBL/GenBank/DDBJ whole genome shotgun (WGS) entry which is preliminary data.</text>
</comment>
<comment type="similarity">
    <text evidence="1">Belongs to the N(4)/N(6)-methyltransferase family. N(4) subfamily.</text>
</comment>
<evidence type="ECO:0000256" key="2">
    <source>
        <dbReference type="ARBA" id="ARBA00012185"/>
    </source>
</evidence>
<gene>
    <name evidence="8" type="ORF">FS320_42515</name>
</gene>
<keyword evidence="6" id="KW-0680">Restriction system</keyword>
<evidence type="ECO:0000256" key="1">
    <source>
        <dbReference type="ARBA" id="ARBA00010203"/>
    </source>
</evidence>
<evidence type="ECO:0000256" key="6">
    <source>
        <dbReference type="ARBA" id="ARBA00022747"/>
    </source>
</evidence>
<dbReference type="InterPro" id="IPR029063">
    <property type="entry name" value="SAM-dependent_MTases_sf"/>
</dbReference>
<evidence type="ECO:0000313" key="8">
    <source>
        <dbReference type="EMBL" id="MPR31370.1"/>
    </source>
</evidence>